<dbReference type="AlphaFoldDB" id="A0A9P0JPY6"/>
<gene>
    <name evidence="2" type="ORF">ACAOBT_LOCUS2939</name>
</gene>
<dbReference type="Proteomes" id="UP001152888">
    <property type="component" value="Unassembled WGS sequence"/>
</dbReference>
<comment type="caution">
    <text evidence="2">The sequence shown here is derived from an EMBL/GenBank/DDBJ whole genome shotgun (WGS) entry which is preliminary data.</text>
</comment>
<evidence type="ECO:0000313" key="3">
    <source>
        <dbReference type="Proteomes" id="UP001152888"/>
    </source>
</evidence>
<evidence type="ECO:0000313" key="2">
    <source>
        <dbReference type="EMBL" id="CAH1958957.1"/>
    </source>
</evidence>
<dbReference type="OrthoDB" id="6778319at2759"/>
<organism evidence="2 3">
    <name type="scientific">Acanthoscelides obtectus</name>
    <name type="common">Bean weevil</name>
    <name type="synonym">Bruchus obtectus</name>
    <dbReference type="NCBI Taxonomy" id="200917"/>
    <lineage>
        <taxon>Eukaryota</taxon>
        <taxon>Metazoa</taxon>
        <taxon>Ecdysozoa</taxon>
        <taxon>Arthropoda</taxon>
        <taxon>Hexapoda</taxon>
        <taxon>Insecta</taxon>
        <taxon>Pterygota</taxon>
        <taxon>Neoptera</taxon>
        <taxon>Endopterygota</taxon>
        <taxon>Coleoptera</taxon>
        <taxon>Polyphaga</taxon>
        <taxon>Cucujiformia</taxon>
        <taxon>Chrysomeloidea</taxon>
        <taxon>Chrysomelidae</taxon>
        <taxon>Bruchinae</taxon>
        <taxon>Bruchini</taxon>
        <taxon>Acanthoscelides</taxon>
    </lineage>
</organism>
<proteinExistence type="predicted"/>
<name>A0A9P0JPY6_ACAOB</name>
<dbReference type="EMBL" id="CAKOFQ010006679">
    <property type="protein sequence ID" value="CAH1958957.1"/>
    <property type="molecule type" value="Genomic_DNA"/>
</dbReference>
<feature type="region of interest" description="Disordered" evidence="1">
    <location>
        <begin position="21"/>
        <end position="66"/>
    </location>
</feature>
<feature type="compositionally biased region" description="Polar residues" evidence="1">
    <location>
        <begin position="36"/>
        <end position="45"/>
    </location>
</feature>
<reference evidence="2" key="1">
    <citation type="submission" date="2022-03" db="EMBL/GenBank/DDBJ databases">
        <authorList>
            <person name="Sayadi A."/>
        </authorList>
    </citation>
    <scope>NUCLEOTIDE SEQUENCE</scope>
</reference>
<protein>
    <submittedName>
        <fullName evidence="2">Uncharacterized protein</fullName>
    </submittedName>
</protein>
<evidence type="ECO:0000256" key="1">
    <source>
        <dbReference type="SAM" id="MobiDB-lite"/>
    </source>
</evidence>
<accession>A0A9P0JPY6</accession>
<keyword evidence="3" id="KW-1185">Reference proteome</keyword>
<sequence length="143" mass="16114">MDAKEEEKSLRWYAELELEEENVDHELGEGSGGYGSQNDNLKSGNSDSDETETESEIGNYNPDLADGINQSTTISWNEVDGSSLKQFVFDDNASKINIPGNLRSMDIFRLIVDPTILEIIVLETNKNAKRYKHKWIDVSAQEI</sequence>